<gene>
    <name evidence="2" type="ORF">GXN76_09695</name>
</gene>
<protein>
    <submittedName>
        <fullName evidence="2">ABC transporter permease subunit</fullName>
    </submittedName>
</protein>
<keyword evidence="1" id="KW-0472">Membrane</keyword>
<dbReference type="GO" id="GO:0140359">
    <property type="term" value="F:ABC-type transporter activity"/>
    <property type="evidence" value="ECO:0007669"/>
    <property type="project" value="InterPro"/>
</dbReference>
<dbReference type="AlphaFoldDB" id="A0A7D4CW32"/>
<organism evidence="2 3">
    <name type="scientific">Kroppenstedtia pulmonis</name>
    <dbReference type="NCBI Taxonomy" id="1380685"/>
    <lineage>
        <taxon>Bacteria</taxon>
        <taxon>Bacillati</taxon>
        <taxon>Bacillota</taxon>
        <taxon>Bacilli</taxon>
        <taxon>Bacillales</taxon>
        <taxon>Thermoactinomycetaceae</taxon>
        <taxon>Kroppenstedtia</taxon>
    </lineage>
</organism>
<evidence type="ECO:0000313" key="3">
    <source>
        <dbReference type="Proteomes" id="UP000503088"/>
    </source>
</evidence>
<dbReference type="EMBL" id="CP048104">
    <property type="protein sequence ID" value="QKG84717.1"/>
    <property type="molecule type" value="Genomic_DNA"/>
</dbReference>
<feature type="transmembrane region" description="Helical" evidence="1">
    <location>
        <begin position="154"/>
        <end position="178"/>
    </location>
</feature>
<feature type="transmembrane region" description="Helical" evidence="1">
    <location>
        <begin position="185"/>
        <end position="207"/>
    </location>
</feature>
<feature type="transmembrane region" description="Helical" evidence="1">
    <location>
        <begin position="80"/>
        <end position="99"/>
    </location>
</feature>
<reference evidence="2 3" key="1">
    <citation type="submission" date="2020-01" db="EMBL/GenBank/DDBJ databases">
        <authorList>
            <person name="Gulvik C.A."/>
            <person name="Batra D.G."/>
        </authorList>
    </citation>
    <scope>NUCLEOTIDE SEQUENCE [LARGE SCALE GENOMIC DNA]</scope>
    <source>
        <strain evidence="2 3">W9323</strain>
    </source>
</reference>
<keyword evidence="1" id="KW-0812">Transmembrane</keyword>
<evidence type="ECO:0000256" key="1">
    <source>
        <dbReference type="SAM" id="Phobius"/>
    </source>
</evidence>
<accession>A0A7D4CW32</accession>
<dbReference type="KEGG" id="kpul:GXN76_09695"/>
<dbReference type="Pfam" id="PF12679">
    <property type="entry name" value="ABC2_membrane_2"/>
    <property type="match status" value="1"/>
</dbReference>
<dbReference type="Proteomes" id="UP000503088">
    <property type="component" value="Chromosome"/>
</dbReference>
<feature type="transmembrane region" description="Helical" evidence="1">
    <location>
        <begin position="120"/>
        <end position="142"/>
    </location>
</feature>
<dbReference type="PANTHER" id="PTHR43471">
    <property type="entry name" value="ABC TRANSPORTER PERMEASE"/>
    <property type="match status" value="1"/>
</dbReference>
<sequence length="260" mass="28539">MKLWWVMFRKEWKEMMKSYKLLWMPVAFALLGMIQPLTSYYMSDILRYFGDLPEGTTFDIPMPTASEVMVSTLSGQFNQVGMLILVMASMGLVASERSAGIASMLLVKPISYASYVTSKWAGGLALTWLSFGLGYLSCWYYTTLLFGDLPTAASIQAFLLYGLWLSFICTVTTAFSTLLKNSGAVAAVSLLIVIAVAGGTSILPGWMSWSPARHLDHSISVLTEGTVGSHFLLSLVSTAGVMIALMALAILMFRRKELVE</sequence>
<proteinExistence type="predicted"/>
<name>A0A7D4CW32_9BACL</name>
<dbReference type="GO" id="GO:0005886">
    <property type="term" value="C:plasma membrane"/>
    <property type="evidence" value="ECO:0007669"/>
    <property type="project" value="UniProtKB-SubCell"/>
</dbReference>
<evidence type="ECO:0000313" key="2">
    <source>
        <dbReference type="EMBL" id="QKG84717.1"/>
    </source>
</evidence>
<keyword evidence="1" id="KW-1133">Transmembrane helix</keyword>
<keyword evidence="3" id="KW-1185">Reference proteome</keyword>
<feature type="transmembrane region" description="Helical" evidence="1">
    <location>
        <begin position="227"/>
        <end position="253"/>
    </location>
</feature>
<dbReference type="RefSeq" id="WP_173222699.1">
    <property type="nucleotide sequence ID" value="NZ_CP048104.1"/>
</dbReference>